<evidence type="ECO:0008006" key="3">
    <source>
        <dbReference type="Google" id="ProtNLM"/>
    </source>
</evidence>
<dbReference type="Proteomes" id="UP000077875">
    <property type="component" value="Chromosome"/>
</dbReference>
<dbReference type="STRING" id="376489.A5892_05885"/>
<dbReference type="RefSeq" id="WP_082890290.1">
    <property type="nucleotide sequence ID" value="NZ_CP015243.1"/>
</dbReference>
<evidence type="ECO:0000313" key="2">
    <source>
        <dbReference type="Proteomes" id="UP000077875"/>
    </source>
</evidence>
<keyword evidence="2" id="KW-1185">Reference proteome</keyword>
<accession>A0A172YCX2</accession>
<dbReference type="PROSITE" id="PS51257">
    <property type="entry name" value="PROKAR_LIPOPROTEIN"/>
    <property type="match status" value="1"/>
</dbReference>
<dbReference type="Pfam" id="PF11659">
    <property type="entry name" value="DUF3261"/>
    <property type="match status" value="1"/>
</dbReference>
<dbReference type="KEGG" id="haa:A5892_05885"/>
<name>A0A172YCX2_9GAMM</name>
<dbReference type="EMBL" id="CP015243">
    <property type="protein sequence ID" value="ANF57054.1"/>
    <property type="molecule type" value="Genomic_DNA"/>
</dbReference>
<dbReference type="AlphaFoldDB" id="A0A172YCX2"/>
<sequence>MPTRSRLTPILLAALLLALLLGGCATPQLAPSPSLSHPDAPRTLIRLLSFERGDARHPPERLIAVIRLAPEGLRVAVTSPSGQRLMTLIHDDQGARFEDTLAPPPFPAAWLAQRLEWGLWPSEALTRGFEGSRWRLVETGRAHHGGRRDIYHGSRLIARVDYGFAGTRGDDDHVRLDDREAGYVLNISPLDAAGAKEKTDDPIE</sequence>
<dbReference type="InterPro" id="IPR021675">
    <property type="entry name" value="DUF3261"/>
</dbReference>
<organism evidence="1 2">
    <name type="scientific">Halotalea alkalilenta</name>
    <dbReference type="NCBI Taxonomy" id="376489"/>
    <lineage>
        <taxon>Bacteria</taxon>
        <taxon>Pseudomonadati</taxon>
        <taxon>Pseudomonadota</taxon>
        <taxon>Gammaproteobacteria</taxon>
        <taxon>Oceanospirillales</taxon>
        <taxon>Halomonadaceae</taxon>
        <taxon>Halotalea</taxon>
    </lineage>
</organism>
<reference evidence="1 2" key="1">
    <citation type="submission" date="2016-04" db="EMBL/GenBank/DDBJ databases">
        <title>Complete Genome Sequence of Halotalea alkalilenta IHB B 13600.</title>
        <authorList>
            <person name="Swarnkar M.K."/>
            <person name="Sharma A."/>
            <person name="Kaushal K."/>
            <person name="Soni R."/>
            <person name="Rana S."/>
            <person name="Singh A.K."/>
            <person name="Gulati A."/>
        </authorList>
    </citation>
    <scope>NUCLEOTIDE SEQUENCE [LARGE SCALE GENOMIC DNA]</scope>
    <source>
        <strain evidence="1 2">IHB B 13600</strain>
    </source>
</reference>
<gene>
    <name evidence="1" type="ORF">A5892_05885</name>
</gene>
<evidence type="ECO:0000313" key="1">
    <source>
        <dbReference type="EMBL" id="ANF57054.1"/>
    </source>
</evidence>
<protein>
    <recommendedName>
        <fullName evidence="3">DUF3261 domain-containing protein</fullName>
    </recommendedName>
</protein>
<proteinExistence type="predicted"/>